<keyword evidence="1" id="KW-0812">Transmembrane</keyword>
<gene>
    <name evidence="2" type="ORF">SNE35_23510</name>
</gene>
<dbReference type="PANTHER" id="PTHR32063:SF0">
    <property type="entry name" value="SWARMING MOTILITY PROTEIN SWRC"/>
    <property type="match status" value="1"/>
</dbReference>
<feature type="transmembrane region" description="Helical" evidence="1">
    <location>
        <begin position="429"/>
        <end position="453"/>
    </location>
</feature>
<keyword evidence="1" id="KW-1133">Transmembrane helix</keyword>
<dbReference type="PANTHER" id="PTHR32063">
    <property type="match status" value="1"/>
</dbReference>
<feature type="transmembrane region" description="Helical" evidence="1">
    <location>
        <begin position="336"/>
        <end position="355"/>
    </location>
</feature>
<evidence type="ECO:0000313" key="3">
    <source>
        <dbReference type="Proteomes" id="UP001285263"/>
    </source>
</evidence>
<feature type="transmembrane region" description="Helical" evidence="1">
    <location>
        <begin position="536"/>
        <end position="557"/>
    </location>
</feature>
<dbReference type="Gene3D" id="1.20.1640.10">
    <property type="entry name" value="Multidrug efflux transporter AcrB transmembrane domain"/>
    <property type="match status" value="2"/>
</dbReference>
<dbReference type="SUPFAM" id="SSF82714">
    <property type="entry name" value="Multidrug efflux transporter AcrB TolC docking domain, DN and DC subdomains"/>
    <property type="match status" value="2"/>
</dbReference>
<dbReference type="PRINTS" id="PR00702">
    <property type="entry name" value="ACRIFLAVINRP"/>
</dbReference>
<comment type="caution">
    <text evidence="2">The sequence shown here is derived from an EMBL/GenBank/DDBJ whole genome shotgun (WGS) entry which is preliminary data.</text>
</comment>
<dbReference type="Pfam" id="PF00873">
    <property type="entry name" value="ACR_tran"/>
    <property type="match status" value="1"/>
</dbReference>
<dbReference type="RefSeq" id="WP_320425460.1">
    <property type="nucleotide sequence ID" value="NZ_JAXCLA010000008.1"/>
</dbReference>
<sequence length="1084" mass="117432">MFLSNFSVKKPIATIVIIIALMALGLMALNKLRVNQIPDVEEPMLVVNIPYPGASPSTVEREIINRVEKSLQSITGVTEVRSTASEGNAQILLIYEFNKNMIEAADEVRNAIGTVRYKLPVEMREPVLQRIDPSAQPIMQLALSSTSQSHAEISRLAEDQLADKFRAIHGVATVTVDGSLNRELSVLLHAQKLREFNVSVTEVVNALKMQNTTAPVGKVRGRLEDQSIRLVGRIGRPADFEQVVVKRGNGSSDQIVRLGQVATVQDGFAEQTTLSMRSGVPNVGISVTRSRDASTVSVANETRKLVEEIGKTLPKGTELVVTQDGGKDAQDSLNNVVDALIFGAGLTILVVYVFLNSWRSTLITATSLPTSVIAAFIAVWLCGFTLNFMSLLGLSLAIGVLIDDAIVVRENIVRHMEAGADRRTAALNGTAEIGLAVAATTFSIVAVFIPVGFMPGVSGEWFRPFGLTVVASVLVSLFISFTLDPMLSAFWGDPPGYHEAPKKGISKLLQKFNHWFDHQADRYGNVIAWALHHRRWMAFFAVLSMAVAMAMLALQMVGASFLPSSDYGTIAVEVRTPASASLLYSKLKMEEAAVLARQMPETQATNSYVNVSGGRIYVDLGKAKTRKRSAEEIAKDLRQRVSRLVGAEYTVLSDLNNGAQKPVQIRFHGTDSRKLLEITNSYMDQLRQVKGAVDVGLSEQDPQDELQIDLDRGLANQMGISVGDAANALRVAFAGIEVGDWVDPSGETRDVAVRLAPEDRVDASNIERLPIAVTGTGLLVPLEQIAQVTMGKAPAKIQHADGKRMMAVSANVQGRSPGEVTLDAVALAKKINFPPGYGIDLAGDAKNQQEVFGAMGIALISGIGLMYLILVMQFGSFTVPWGVMLSQPLSLFGVVVALWLTGGTLNLMSLIGVIMLMGLVAKNAILLLDAARAEEANGIDREEALMHAGRKRFRPILMTTFALIAGMMPVAIGIGEGAEFYRPMAVTIIGGTITSTFLTLLMVPSFYDSIELWIEQLTARFTPRRRRWTMAGAIALTAGEVLLTFAAFLTLTIFVWWVIEGVFKRRTKRNLASAFKAAASSGVI</sequence>
<dbReference type="InterPro" id="IPR001036">
    <property type="entry name" value="Acrflvin-R"/>
</dbReference>
<evidence type="ECO:0000313" key="2">
    <source>
        <dbReference type="EMBL" id="MDY0747492.1"/>
    </source>
</evidence>
<feature type="transmembrane region" description="Helical" evidence="1">
    <location>
        <begin position="851"/>
        <end position="870"/>
    </location>
</feature>
<evidence type="ECO:0000256" key="1">
    <source>
        <dbReference type="SAM" id="Phobius"/>
    </source>
</evidence>
<dbReference type="EMBL" id="JAXCLA010000008">
    <property type="protein sequence ID" value="MDY0747492.1"/>
    <property type="molecule type" value="Genomic_DNA"/>
</dbReference>
<feature type="transmembrane region" description="Helical" evidence="1">
    <location>
        <begin position="882"/>
        <end position="901"/>
    </location>
</feature>
<feature type="transmembrane region" description="Helical" evidence="1">
    <location>
        <begin position="980"/>
        <end position="1007"/>
    </location>
</feature>
<organism evidence="2 3">
    <name type="scientific">Roseateles agri</name>
    <dbReference type="NCBI Taxonomy" id="3098619"/>
    <lineage>
        <taxon>Bacteria</taxon>
        <taxon>Pseudomonadati</taxon>
        <taxon>Pseudomonadota</taxon>
        <taxon>Betaproteobacteria</taxon>
        <taxon>Burkholderiales</taxon>
        <taxon>Sphaerotilaceae</taxon>
        <taxon>Roseateles</taxon>
    </lineage>
</organism>
<proteinExistence type="predicted"/>
<keyword evidence="3" id="KW-1185">Reference proteome</keyword>
<feature type="transmembrane region" description="Helical" evidence="1">
    <location>
        <begin position="956"/>
        <end position="974"/>
    </location>
</feature>
<dbReference type="Gene3D" id="3.30.70.1440">
    <property type="entry name" value="Multidrug efflux transporter AcrB pore domain"/>
    <property type="match status" value="1"/>
</dbReference>
<feature type="transmembrane region" description="Helical" evidence="1">
    <location>
        <begin position="465"/>
        <end position="483"/>
    </location>
</feature>
<protein>
    <submittedName>
        <fullName evidence="2">Efflux RND transporter permease subunit</fullName>
    </submittedName>
</protein>
<dbReference type="Gene3D" id="3.30.70.1430">
    <property type="entry name" value="Multidrug efflux transporter AcrB pore domain"/>
    <property type="match status" value="2"/>
</dbReference>
<dbReference type="SUPFAM" id="SSF82693">
    <property type="entry name" value="Multidrug efflux transporter AcrB pore domain, PN1, PN2, PC1 and PC2 subdomains"/>
    <property type="match status" value="2"/>
</dbReference>
<keyword evidence="1" id="KW-0472">Membrane</keyword>
<feature type="transmembrane region" description="Helical" evidence="1">
    <location>
        <begin position="907"/>
        <end position="928"/>
    </location>
</feature>
<accession>A0ABU5DR22</accession>
<feature type="transmembrane region" description="Helical" evidence="1">
    <location>
        <begin position="387"/>
        <end position="408"/>
    </location>
</feature>
<dbReference type="Proteomes" id="UP001285263">
    <property type="component" value="Unassembled WGS sequence"/>
</dbReference>
<dbReference type="Gene3D" id="3.30.2090.10">
    <property type="entry name" value="Multidrug efflux transporter AcrB TolC docking domain, DN and DC subdomains"/>
    <property type="match status" value="2"/>
</dbReference>
<feature type="transmembrane region" description="Helical" evidence="1">
    <location>
        <begin position="12"/>
        <end position="29"/>
    </location>
</feature>
<reference evidence="2 3" key="1">
    <citation type="submission" date="2023-11" db="EMBL/GenBank/DDBJ databases">
        <title>Paucibacter sp. nov., isolated from fresh soil in Korea.</title>
        <authorList>
            <person name="Le N.T.T."/>
        </authorList>
    </citation>
    <scope>NUCLEOTIDE SEQUENCE [LARGE SCALE GENOMIC DNA]</scope>
    <source>
        <strain evidence="2 3">R3-3</strain>
    </source>
</reference>
<feature type="transmembrane region" description="Helical" evidence="1">
    <location>
        <begin position="362"/>
        <end position="381"/>
    </location>
</feature>
<dbReference type="InterPro" id="IPR027463">
    <property type="entry name" value="AcrB_DN_DC_subdom"/>
</dbReference>
<name>A0ABU5DR22_9BURK</name>
<feature type="transmembrane region" description="Helical" evidence="1">
    <location>
        <begin position="1028"/>
        <end position="1059"/>
    </location>
</feature>
<dbReference type="SUPFAM" id="SSF82866">
    <property type="entry name" value="Multidrug efflux transporter AcrB transmembrane domain"/>
    <property type="match status" value="2"/>
</dbReference>
<dbReference type="Gene3D" id="3.30.70.1320">
    <property type="entry name" value="Multidrug efflux transporter AcrB pore domain like"/>
    <property type="match status" value="1"/>
</dbReference>